<sequence>MQVRGLAGADFTRLERELRYANRRERIEIIQKYMDYRLYYAENDGEIPKDALNIAKMLGIYDEIINKAKEYLNDVRQ</sequence>
<reference evidence="1" key="1">
    <citation type="submission" date="2019-08" db="EMBL/GenBank/DDBJ databases">
        <authorList>
            <person name="Kucharzyk K."/>
            <person name="Murdoch R.W."/>
            <person name="Higgins S."/>
            <person name="Loffler F."/>
        </authorList>
    </citation>
    <scope>NUCLEOTIDE SEQUENCE</scope>
</reference>
<gene>
    <name evidence="1" type="ORF">SDC9_210931</name>
</gene>
<name>A0A645JIB8_9ZZZZ</name>
<dbReference type="EMBL" id="VSSQ01142200">
    <property type="protein sequence ID" value="MPN63176.1"/>
    <property type="molecule type" value="Genomic_DNA"/>
</dbReference>
<evidence type="ECO:0000313" key="1">
    <source>
        <dbReference type="EMBL" id="MPN63176.1"/>
    </source>
</evidence>
<protein>
    <submittedName>
        <fullName evidence="1">Uncharacterized protein</fullName>
    </submittedName>
</protein>
<organism evidence="1">
    <name type="scientific">bioreactor metagenome</name>
    <dbReference type="NCBI Taxonomy" id="1076179"/>
    <lineage>
        <taxon>unclassified sequences</taxon>
        <taxon>metagenomes</taxon>
        <taxon>ecological metagenomes</taxon>
    </lineage>
</organism>
<dbReference type="AlphaFoldDB" id="A0A645JIB8"/>
<proteinExistence type="predicted"/>
<accession>A0A645JIB8</accession>
<comment type="caution">
    <text evidence="1">The sequence shown here is derived from an EMBL/GenBank/DDBJ whole genome shotgun (WGS) entry which is preliminary data.</text>
</comment>